<feature type="compositionally biased region" description="Basic and acidic residues" evidence="1">
    <location>
        <begin position="204"/>
        <end position="219"/>
    </location>
</feature>
<evidence type="ECO:0000313" key="2">
    <source>
        <dbReference type="EMBL" id="CAB3981805.1"/>
    </source>
</evidence>
<feature type="compositionally biased region" description="Basic residues" evidence="1">
    <location>
        <begin position="297"/>
        <end position="315"/>
    </location>
</feature>
<dbReference type="GO" id="GO:0005634">
    <property type="term" value="C:nucleus"/>
    <property type="evidence" value="ECO:0007669"/>
    <property type="project" value="TreeGrafter"/>
</dbReference>
<dbReference type="AlphaFoldDB" id="A0A6S7FQ56"/>
<organism evidence="2 3">
    <name type="scientific">Paramuricea clavata</name>
    <name type="common">Red gorgonian</name>
    <name type="synonym">Violescent sea-whip</name>
    <dbReference type="NCBI Taxonomy" id="317549"/>
    <lineage>
        <taxon>Eukaryota</taxon>
        <taxon>Metazoa</taxon>
        <taxon>Cnidaria</taxon>
        <taxon>Anthozoa</taxon>
        <taxon>Octocorallia</taxon>
        <taxon>Malacalcyonacea</taxon>
        <taxon>Plexauridae</taxon>
        <taxon>Paramuricea</taxon>
    </lineage>
</organism>
<feature type="compositionally biased region" description="Basic and acidic residues" evidence="1">
    <location>
        <begin position="349"/>
        <end position="359"/>
    </location>
</feature>
<feature type="region of interest" description="Disordered" evidence="1">
    <location>
        <begin position="1"/>
        <end position="25"/>
    </location>
</feature>
<feature type="compositionally biased region" description="Basic and acidic residues" evidence="1">
    <location>
        <begin position="286"/>
        <end position="296"/>
    </location>
</feature>
<reference evidence="2" key="1">
    <citation type="submission" date="2020-04" db="EMBL/GenBank/DDBJ databases">
        <authorList>
            <person name="Alioto T."/>
            <person name="Alioto T."/>
            <person name="Gomez Garrido J."/>
        </authorList>
    </citation>
    <scope>NUCLEOTIDE SEQUENCE</scope>
    <source>
        <strain evidence="2">A484AB</strain>
    </source>
</reference>
<feature type="region of interest" description="Disordered" evidence="1">
    <location>
        <begin position="158"/>
        <end position="264"/>
    </location>
</feature>
<protein>
    <submittedName>
        <fullName evidence="2">Uncharacterized protein</fullName>
    </submittedName>
</protein>
<evidence type="ECO:0000256" key="1">
    <source>
        <dbReference type="SAM" id="MobiDB-lite"/>
    </source>
</evidence>
<feature type="compositionally biased region" description="Basic and acidic residues" evidence="1">
    <location>
        <begin position="316"/>
        <end position="334"/>
    </location>
</feature>
<gene>
    <name evidence="2" type="ORF">PACLA_8A000947</name>
</gene>
<accession>A0A6S7FQ56</accession>
<keyword evidence="3" id="KW-1185">Reference proteome</keyword>
<feature type="compositionally biased region" description="Basic and acidic residues" evidence="1">
    <location>
        <begin position="11"/>
        <end position="25"/>
    </location>
</feature>
<evidence type="ECO:0000313" key="3">
    <source>
        <dbReference type="Proteomes" id="UP001152795"/>
    </source>
</evidence>
<dbReference type="EMBL" id="CACRXK020000430">
    <property type="protein sequence ID" value="CAB3981805.1"/>
    <property type="molecule type" value="Genomic_DNA"/>
</dbReference>
<sequence>MRDLNPASDCAQDHLKSDQDETMSVEEKAAEMKMFGKLTRKTFEWHPSKLLCKRFNIPEPYPSSSKTGLVYEKKEKFTLGKLFETSQKEENYETICLNRTTNVSDNSTAESGEKVILENLNTEEKVKINSTPGAMVTFDQKGSKKPSMDLFKAIFASSSEDESGNSEDEEMNNEQSSQLKLTQETSSANVVTVSKQQTKTSHPGKFEDTYRDGDIDKHVSLQASVEDSNNQIVKAVPKHNNTDKNVMEVEEEEYGPRPPPPLRSQREEIGVKLVLQSHQTVPFSRYDSHSESDSDRRKRKHKKKQKHKSKHKNKNKDKDKSTKRENDSPRKNDWETSPNSRQKPTTSHEQIDKSEHKEILDDKQILSRLKAVQKRRKCAADFM</sequence>
<feature type="compositionally biased region" description="Acidic residues" evidence="1">
    <location>
        <begin position="159"/>
        <end position="172"/>
    </location>
</feature>
<feature type="region of interest" description="Disordered" evidence="1">
    <location>
        <begin position="280"/>
        <end position="359"/>
    </location>
</feature>
<dbReference type="OrthoDB" id="20507at2759"/>
<feature type="compositionally biased region" description="Polar residues" evidence="1">
    <location>
        <begin position="175"/>
        <end position="201"/>
    </location>
</feature>
<dbReference type="PANTHER" id="PTHR13384:SF19">
    <property type="entry name" value="G PATCH DOMAIN-CONTAINING PROTEIN 1"/>
    <property type="match status" value="1"/>
</dbReference>
<feature type="compositionally biased region" description="Polar residues" evidence="1">
    <location>
        <begin position="221"/>
        <end position="232"/>
    </location>
</feature>
<dbReference type="Proteomes" id="UP001152795">
    <property type="component" value="Unassembled WGS sequence"/>
</dbReference>
<dbReference type="PANTHER" id="PTHR13384">
    <property type="entry name" value="G PATCH DOMAIN-CONTAINING PROTEIN 1"/>
    <property type="match status" value="1"/>
</dbReference>
<feature type="compositionally biased region" description="Polar residues" evidence="1">
    <location>
        <begin position="335"/>
        <end position="348"/>
    </location>
</feature>
<proteinExistence type="predicted"/>
<name>A0A6S7FQ56_PARCT</name>
<comment type="caution">
    <text evidence="2">The sequence shown here is derived from an EMBL/GenBank/DDBJ whole genome shotgun (WGS) entry which is preliminary data.</text>
</comment>
<dbReference type="GO" id="GO:0003723">
    <property type="term" value="F:RNA binding"/>
    <property type="evidence" value="ECO:0007669"/>
    <property type="project" value="TreeGrafter"/>
</dbReference>